<evidence type="ECO:0000256" key="5">
    <source>
        <dbReference type="ARBA" id="ARBA00023136"/>
    </source>
</evidence>
<name>A0ABD2K2M6_HETSC</name>
<dbReference type="Proteomes" id="UP001620645">
    <property type="component" value="Unassembled WGS sequence"/>
</dbReference>
<dbReference type="GO" id="GO:0012505">
    <property type="term" value="C:endomembrane system"/>
    <property type="evidence" value="ECO:0007669"/>
    <property type="project" value="UniProtKB-SubCell"/>
</dbReference>
<keyword evidence="4 7" id="KW-1133">Transmembrane helix</keyword>
<feature type="transmembrane region" description="Helical" evidence="7">
    <location>
        <begin position="143"/>
        <end position="164"/>
    </location>
</feature>
<evidence type="ECO:0000256" key="2">
    <source>
        <dbReference type="ARBA" id="ARBA00022448"/>
    </source>
</evidence>
<feature type="transmembrane region" description="Helical" evidence="7">
    <location>
        <begin position="12"/>
        <end position="34"/>
    </location>
</feature>
<keyword evidence="3 7" id="KW-0812">Transmembrane</keyword>
<comment type="subcellular location">
    <subcellularLocation>
        <location evidence="1">Endomembrane system</location>
        <topology evidence="1">Multi-pass membrane protein</topology>
    </subcellularLocation>
</comment>
<keyword evidence="5 7" id="KW-0472">Membrane</keyword>
<accession>A0ABD2K2M6</accession>
<keyword evidence="9" id="KW-1185">Reference proteome</keyword>
<evidence type="ECO:0000256" key="3">
    <source>
        <dbReference type="ARBA" id="ARBA00022692"/>
    </source>
</evidence>
<feature type="compositionally biased region" description="Polar residues" evidence="6">
    <location>
        <begin position="216"/>
        <end position="229"/>
    </location>
</feature>
<evidence type="ECO:0000256" key="7">
    <source>
        <dbReference type="SAM" id="Phobius"/>
    </source>
</evidence>
<evidence type="ECO:0000256" key="4">
    <source>
        <dbReference type="ARBA" id="ARBA00022989"/>
    </source>
</evidence>
<dbReference type="InterPro" id="IPR011701">
    <property type="entry name" value="MFS"/>
</dbReference>
<dbReference type="EMBL" id="JBICCN010000056">
    <property type="protein sequence ID" value="KAL3097078.1"/>
    <property type="molecule type" value="Genomic_DNA"/>
</dbReference>
<evidence type="ECO:0000256" key="6">
    <source>
        <dbReference type="SAM" id="MobiDB-lite"/>
    </source>
</evidence>
<feature type="transmembrane region" description="Helical" evidence="7">
    <location>
        <begin position="46"/>
        <end position="68"/>
    </location>
</feature>
<dbReference type="AlphaFoldDB" id="A0ABD2K2M6"/>
<evidence type="ECO:0000313" key="8">
    <source>
        <dbReference type="EMBL" id="KAL3097078.1"/>
    </source>
</evidence>
<protein>
    <submittedName>
        <fullName evidence="8">Uncharacterized protein</fullName>
    </submittedName>
</protein>
<dbReference type="PANTHER" id="PTHR23510:SF3">
    <property type="entry name" value="MAJOR FACILITATOR SUPERFAMILY DOMAIN-CONTAINING PROTEIN 8"/>
    <property type="match status" value="1"/>
</dbReference>
<feature type="transmembrane region" description="Helical" evidence="7">
    <location>
        <begin position="170"/>
        <end position="190"/>
    </location>
</feature>
<dbReference type="Pfam" id="PF07690">
    <property type="entry name" value="MFS_1"/>
    <property type="match status" value="1"/>
</dbReference>
<organism evidence="8 9">
    <name type="scientific">Heterodera schachtii</name>
    <name type="common">Sugarbeet cyst nematode worm</name>
    <name type="synonym">Tylenchus schachtii</name>
    <dbReference type="NCBI Taxonomy" id="97005"/>
    <lineage>
        <taxon>Eukaryota</taxon>
        <taxon>Metazoa</taxon>
        <taxon>Ecdysozoa</taxon>
        <taxon>Nematoda</taxon>
        <taxon>Chromadorea</taxon>
        <taxon>Rhabditida</taxon>
        <taxon>Tylenchina</taxon>
        <taxon>Tylenchomorpha</taxon>
        <taxon>Tylenchoidea</taxon>
        <taxon>Heteroderidae</taxon>
        <taxon>Heteroderinae</taxon>
        <taxon>Heterodera</taxon>
    </lineage>
</organism>
<evidence type="ECO:0000313" key="9">
    <source>
        <dbReference type="Proteomes" id="UP001620645"/>
    </source>
</evidence>
<gene>
    <name evidence="8" type="ORF">niasHS_002794</name>
</gene>
<proteinExistence type="predicted"/>
<feature type="compositionally biased region" description="Basic and acidic residues" evidence="6">
    <location>
        <begin position="205"/>
        <end position="215"/>
    </location>
</feature>
<dbReference type="InterPro" id="IPR036259">
    <property type="entry name" value="MFS_trans_sf"/>
</dbReference>
<feature type="region of interest" description="Disordered" evidence="6">
    <location>
        <begin position="204"/>
        <end position="229"/>
    </location>
</feature>
<dbReference type="InterPro" id="IPR051068">
    <property type="entry name" value="MFS_Domain-Containing_Protein"/>
</dbReference>
<dbReference type="Gene3D" id="1.20.1250.20">
    <property type="entry name" value="MFS general substrate transporter like domains"/>
    <property type="match status" value="1"/>
</dbReference>
<keyword evidence="2" id="KW-0813">Transport</keyword>
<comment type="caution">
    <text evidence="8">The sequence shown here is derived from an EMBL/GenBank/DDBJ whole genome shotgun (WGS) entry which is preliminary data.</text>
</comment>
<evidence type="ECO:0000256" key="1">
    <source>
        <dbReference type="ARBA" id="ARBA00004127"/>
    </source>
</evidence>
<dbReference type="SUPFAM" id="SSF103473">
    <property type="entry name" value="MFS general substrate transporter"/>
    <property type="match status" value="1"/>
</dbReference>
<sequence length="229" mass="26236">MMMFMWDEKDVVYYESIAHAVRGVFAICNYGAYIFCDLGKKVNDRLCCLCSLFVLLFFHLVTFSWPFLPEKVHSYNGTLVNSSKGCDISQLNWCEDMTRVNIWIYYIAISSCIGIAFSNINITMNTLFSHIIGPRMQSKQQGMLEMFGGFGRMLGPLLIGFMYTNNGPRVIWLVEMGEIVLMIALWLFFYRRLVPLKMPPGDDAWTDRESTESEGRQQNGKQSLTGSVT</sequence>
<feature type="transmembrane region" description="Helical" evidence="7">
    <location>
        <begin position="102"/>
        <end position="122"/>
    </location>
</feature>
<reference evidence="8 9" key="1">
    <citation type="submission" date="2024-10" db="EMBL/GenBank/DDBJ databases">
        <authorList>
            <person name="Kim D."/>
        </authorList>
    </citation>
    <scope>NUCLEOTIDE SEQUENCE [LARGE SCALE GENOMIC DNA]</scope>
    <source>
        <strain evidence="8">Taebaek</strain>
    </source>
</reference>
<dbReference type="PANTHER" id="PTHR23510">
    <property type="entry name" value="INNER MEMBRANE TRANSPORT PROTEIN YAJR"/>
    <property type="match status" value="1"/>
</dbReference>